<dbReference type="InterPro" id="IPR015421">
    <property type="entry name" value="PyrdxlP-dep_Trfase_major"/>
</dbReference>
<dbReference type="GO" id="GO:0030170">
    <property type="term" value="F:pyridoxal phosphate binding"/>
    <property type="evidence" value="ECO:0007669"/>
    <property type="project" value="UniProtKB-UniRule"/>
</dbReference>
<accession>A0A1G2HS31</accession>
<dbReference type="PANTHER" id="PTHR11680:SF35">
    <property type="entry name" value="SERINE HYDROXYMETHYLTRANSFERASE 1"/>
    <property type="match status" value="1"/>
</dbReference>
<evidence type="ECO:0000256" key="8">
    <source>
        <dbReference type="ARBA" id="ARBA00022898"/>
    </source>
</evidence>
<feature type="binding site" evidence="9">
    <location>
        <position position="116"/>
    </location>
    <ligand>
        <name>(6S)-5,6,7,8-tetrahydrofolate</name>
        <dbReference type="ChEBI" id="CHEBI:57453"/>
    </ligand>
</feature>
<feature type="site" description="Plays an important role in substrate specificity" evidence="9">
    <location>
        <position position="224"/>
    </location>
</feature>
<dbReference type="GO" id="GO:0032259">
    <property type="term" value="P:methylation"/>
    <property type="evidence" value="ECO:0007669"/>
    <property type="project" value="UniProtKB-KW"/>
</dbReference>
<gene>
    <name evidence="9 12" type="primary">glyA</name>
    <name evidence="12" type="ORF">A2822_03745</name>
</gene>
<evidence type="ECO:0000256" key="10">
    <source>
        <dbReference type="PIRSR" id="PIRSR000412-50"/>
    </source>
</evidence>
<dbReference type="InterPro" id="IPR015424">
    <property type="entry name" value="PyrdxlP-dep_Trfase"/>
</dbReference>
<dbReference type="InterPro" id="IPR015422">
    <property type="entry name" value="PyrdxlP-dep_Trfase_small"/>
</dbReference>
<dbReference type="EC" id="2.1.2.1" evidence="9"/>
<keyword evidence="6 9" id="KW-0554">One-carbon metabolism</keyword>
<dbReference type="SUPFAM" id="SSF53383">
    <property type="entry name" value="PLP-dependent transferases"/>
    <property type="match status" value="1"/>
</dbReference>
<dbReference type="GO" id="GO:0019264">
    <property type="term" value="P:glycine biosynthetic process from serine"/>
    <property type="evidence" value="ECO:0007669"/>
    <property type="project" value="UniProtKB-UniRule"/>
</dbReference>
<keyword evidence="8 9" id="KW-0663">Pyridoxal phosphate</keyword>
<comment type="subunit">
    <text evidence="4 9">Homodimer.</text>
</comment>
<dbReference type="PANTHER" id="PTHR11680">
    <property type="entry name" value="SERINE HYDROXYMETHYLTRANSFERASE"/>
    <property type="match status" value="1"/>
</dbReference>
<dbReference type="GO" id="GO:0008168">
    <property type="term" value="F:methyltransferase activity"/>
    <property type="evidence" value="ECO:0007669"/>
    <property type="project" value="UniProtKB-KW"/>
</dbReference>
<dbReference type="NCBIfam" id="NF000586">
    <property type="entry name" value="PRK00011.1"/>
    <property type="match status" value="1"/>
</dbReference>
<name>A0A1G2HS31_9BACT</name>
<comment type="caution">
    <text evidence="9">Lacks conserved residue(s) required for the propagation of feature annotation.</text>
</comment>
<comment type="function">
    <text evidence="9">Catalyzes the reversible interconversion of serine and glycine with tetrahydrofolate (THF) serving as the one-carbon carrier. This reaction serves as the major source of one-carbon groups required for the biosynthesis of purines, thymidylate, methionine, and other important biomolecules. Also exhibits THF-independent aldolase activity toward beta-hydroxyamino acids, producing glycine and aldehydes, via a retro-aldol mechanism.</text>
</comment>
<dbReference type="InterPro" id="IPR039429">
    <property type="entry name" value="SHMT-like_dom"/>
</dbReference>
<dbReference type="Gene3D" id="3.90.1150.10">
    <property type="entry name" value="Aspartate Aminotransferase, domain 1"/>
    <property type="match status" value="1"/>
</dbReference>
<dbReference type="Proteomes" id="UP000178774">
    <property type="component" value="Unassembled WGS sequence"/>
</dbReference>
<comment type="pathway">
    <text evidence="9">One-carbon metabolism; tetrahydrofolate interconversion.</text>
</comment>
<organism evidence="12 13">
    <name type="scientific">Candidatus Staskawiczbacteria bacterium RIFCSPHIGHO2_01_FULL_41_41</name>
    <dbReference type="NCBI Taxonomy" id="1802203"/>
    <lineage>
        <taxon>Bacteria</taxon>
        <taxon>Candidatus Staskawicziibacteriota</taxon>
    </lineage>
</organism>
<dbReference type="PIRSF" id="PIRSF000412">
    <property type="entry name" value="SHMT"/>
    <property type="match status" value="1"/>
</dbReference>
<dbReference type="EMBL" id="MHOP01000025">
    <property type="protein sequence ID" value="OGZ65235.1"/>
    <property type="molecule type" value="Genomic_DNA"/>
</dbReference>
<evidence type="ECO:0000256" key="9">
    <source>
        <dbReference type="HAMAP-Rule" id="MF_00051"/>
    </source>
</evidence>
<keyword evidence="9" id="KW-0028">Amino-acid biosynthesis</keyword>
<evidence type="ECO:0000256" key="6">
    <source>
        <dbReference type="ARBA" id="ARBA00022563"/>
    </source>
</evidence>
<keyword evidence="12" id="KW-0489">Methyltransferase</keyword>
<dbReference type="PROSITE" id="PS00096">
    <property type="entry name" value="SHMT"/>
    <property type="match status" value="1"/>
</dbReference>
<evidence type="ECO:0000256" key="4">
    <source>
        <dbReference type="ARBA" id="ARBA00011738"/>
    </source>
</evidence>
<sequence>MKLKQKDSQIAKLIDLETTRQKTTLQMIPSENHCTPAVREALGSILTDKYAEGYPGKRYYGGNQFIDMVENLCIERAKKLFKVEHVNVQPYSGSPANMAVYVAVCEPGDVTMGMALPMGGHLTHGWKVSATGKFFKPVQYGVDEKTHLINYDDVQKMATEHKPKLIWVGATAYPRIFDWKRLGQIADSVGAYLVADIAHIAGLIAGGAHPSPVPFVHIVTTTTHKTLRGPRGGMIMVTKKGLAKDADLAKKIDKAVFPGLQGGPHENAIAAIAVCLKEAAAPAFKTYAKQIVKNAKTLAEELKRHDFSLVSGGTENHLLLIDLRNKNITGADAQNLLESAGMSTNKNSIPYDPAGPFKPSGLRLGTPAITTRGMKEKEMKLIAGWINEVISNPASAKKVAQEVKKLCKKFPLPK</sequence>
<proteinExistence type="inferred from homology"/>
<evidence type="ECO:0000259" key="11">
    <source>
        <dbReference type="Pfam" id="PF00464"/>
    </source>
</evidence>
<dbReference type="GO" id="GO:0004372">
    <property type="term" value="F:glycine hydroxymethyltransferase activity"/>
    <property type="evidence" value="ECO:0007669"/>
    <property type="project" value="UniProtKB-UniRule"/>
</dbReference>
<dbReference type="CDD" id="cd00378">
    <property type="entry name" value="SHMT"/>
    <property type="match status" value="1"/>
</dbReference>
<dbReference type="InterPro" id="IPR001085">
    <property type="entry name" value="Ser_HO-MeTrfase"/>
</dbReference>
<feature type="binding site" evidence="9">
    <location>
        <begin position="120"/>
        <end position="122"/>
    </location>
    <ligand>
        <name>(6S)-5,6,7,8-tetrahydrofolate</name>
        <dbReference type="ChEBI" id="CHEBI:57453"/>
    </ligand>
</feature>
<comment type="cofactor">
    <cofactor evidence="1 9 10">
        <name>pyridoxal 5'-phosphate</name>
        <dbReference type="ChEBI" id="CHEBI:597326"/>
    </cofactor>
</comment>
<evidence type="ECO:0000313" key="13">
    <source>
        <dbReference type="Proteomes" id="UP000178774"/>
    </source>
</evidence>
<evidence type="ECO:0000313" key="12">
    <source>
        <dbReference type="EMBL" id="OGZ65235.1"/>
    </source>
</evidence>
<reference evidence="12 13" key="1">
    <citation type="journal article" date="2016" name="Nat. Commun.">
        <title>Thousands of microbial genomes shed light on interconnected biogeochemical processes in an aquifer system.</title>
        <authorList>
            <person name="Anantharaman K."/>
            <person name="Brown C.T."/>
            <person name="Hug L.A."/>
            <person name="Sharon I."/>
            <person name="Castelle C.J."/>
            <person name="Probst A.J."/>
            <person name="Thomas B.C."/>
            <person name="Singh A."/>
            <person name="Wilkins M.J."/>
            <person name="Karaoz U."/>
            <person name="Brodie E.L."/>
            <person name="Williams K.H."/>
            <person name="Hubbard S.S."/>
            <person name="Banfield J.F."/>
        </authorList>
    </citation>
    <scope>NUCLEOTIDE SEQUENCE [LARGE SCALE GENOMIC DNA]</scope>
</reference>
<protein>
    <recommendedName>
        <fullName evidence="9">Serine hydroxymethyltransferase</fullName>
        <shortName evidence="9">SHMT</shortName>
        <shortName evidence="9">Serine methylase</shortName>
        <ecNumber evidence="9">2.1.2.1</ecNumber>
    </recommendedName>
</protein>
<evidence type="ECO:0000256" key="2">
    <source>
        <dbReference type="ARBA" id="ARBA00004496"/>
    </source>
</evidence>
<feature type="modified residue" description="N6-(pyridoxal phosphate)lysine" evidence="9 10">
    <location>
        <position position="225"/>
    </location>
</feature>
<comment type="subcellular location">
    <subcellularLocation>
        <location evidence="2 9">Cytoplasm</location>
    </subcellularLocation>
</comment>
<dbReference type="InterPro" id="IPR019798">
    <property type="entry name" value="Ser_HO-MeTrfase_PLP_BS"/>
</dbReference>
<evidence type="ECO:0000256" key="3">
    <source>
        <dbReference type="ARBA" id="ARBA00006376"/>
    </source>
</evidence>
<dbReference type="Gene3D" id="3.40.640.10">
    <property type="entry name" value="Type I PLP-dependent aspartate aminotransferase-like (Major domain)"/>
    <property type="match status" value="1"/>
</dbReference>
<dbReference type="InterPro" id="IPR049943">
    <property type="entry name" value="Ser_HO-MeTrfase-like"/>
</dbReference>
<dbReference type="GO" id="GO:0005829">
    <property type="term" value="C:cytosol"/>
    <property type="evidence" value="ECO:0007669"/>
    <property type="project" value="TreeGrafter"/>
</dbReference>
<dbReference type="FunFam" id="3.40.640.10:FF:000001">
    <property type="entry name" value="Serine hydroxymethyltransferase"/>
    <property type="match status" value="1"/>
</dbReference>
<keyword evidence="5 9" id="KW-0963">Cytoplasm</keyword>
<comment type="similarity">
    <text evidence="3 9">Belongs to the SHMT family.</text>
</comment>
<comment type="pathway">
    <text evidence="9">Amino-acid biosynthesis; glycine biosynthesis; glycine from L-serine: step 1/1.</text>
</comment>
<comment type="caution">
    <text evidence="12">The sequence shown here is derived from an EMBL/GenBank/DDBJ whole genome shotgun (WGS) entry which is preliminary data.</text>
</comment>
<dbReference type="AlphaFoldDB" id="A0A1G2HS31"/>
<comment type="catalytic activity">
    <reaction evidence="9">
        <text>(6R)-5,10-methylene-5,6,7,8-tetrahydrofolate + glycine + H2O = (6S)-5,6,7,8-tetrahydrofolate + L-serine</text>
        <dbReference type="Rhea" id="RHEA:15481"/>
        <dbReference type="ChEBI" id="CHEBI:15377"/>
        <dbReference type="ChEBI" id="CHEBI:15636"/>
        <dbReference type="ChEBI" id="CHEBI:33384"/>
        <dbReference type="ChEBI" id="CHEBI:57305"/>
        <dbReference type="ChEBI" id="CHEBI:57453"/>
        <dbReference type="EC" id="2.1.2.1"/>
    </reaction>
</comment>
<evidence type="ECO:0000256" key="1">
    <source>
        <dbReference type="ARBA" id="ARBA00001933"/>
    </source>
</evidence>
<dbReference type="GO" id="GO:0035999">
    <property type="term" value="P:tetrahydrofolate interconversion"/>
    <property type="evidence" value="ECO:0007669"/>
    <property type="project" value="UniProtKB-UniRule"/>
</dbReference>
<dbReference type="Pfam" id="PF00464">
    <property type="entry name" value="SHMT"/>
    <property type="match status" value="1"/>
</dbReference>
<dbReference type="UniPathway" id="UPA00288">
    <property type="reaction ID" value="UER01023"/>
</dbReference>
<evidence type="ECO:0000256" key="7">
    <source>
        <dbReference type="ARBA" id="ARBA00022679"/>
    </source>
</evidence>
<dbReference type="UniPathway" id="UPA00193"/>
<feature type="domain" description="Serine hydroxymethyltransferase-like" evidence="11">
    <location>
        <begin position="3"/>
        <end position="386"/>
    </location>
</feature>
<evidence type="ECO:0000256" key="5">
    <source>
        <dbReference type="ARBA" id="ARBA00022490"/>
    </source>
</evidence>
<keyword evidence="7 9" id="KW-0808">Transferase</keyword>
<dbReference type="HAMAP" id="MF_00051">
    <property type="entry name" value="SHMT"/>
    <property type="match status" value="1"/>
</dbReference>